<organism evidence="3 4">
    <name type="scientific">Paraburkholderia phytofirmans (strain DSM 17436 / LMG 22146 / PsJN)</name>
    <name type="common">Burkholderia phytofirmans</name>
    <dbReference type="NCBI Taxonomy" id="398527"/>
    <lineage>
        <taxon>Bacteria</taxon>
        <taxon>Pseudomonadati</taxon>
        <taxon>Pseudomonadota</taxon>
        <taxon>Betaproteobacteria</taxon>
        <taxon>Burkholderiales</taxon>
        <taxon>Burkholderiaceae</taxon>
        <taxon>Paraburkholderia</taxon>
    </lineage>
</organism>
<evidence type="ECO:0000313" key="4">
    <source>
        <dbReference type="Proteomes" id="UP000001739"/>
    </source>
</evidence>
<dbReference type="Pfam" id="PF01713">
    <property type="entry name" value="Smr"/>
    <property type="match status" value="1"/>
</dbReference>
<feature type="region of interest" description="Disordered" evidence="1">
    <location>
        <begin position="45"/>
        <end position="84"/>
    </location>
</feature>
<dbReference type="PROSITE" id="PS50828">
    <property type="entry name" value="SMR"/>
    <property type="match status" value="1"/>
</dbReference>
<name>B2T198_PARPJ</name>
<dbReference type="STRING" id="398527.Bphyt_1036"/>
<dbReference type="KEGG" id="bpy:Bphyt_1036"/>
<gene>
    <name evidence="3" type="ordered locus">Bphyt_1036</name>
</gene>
<dbReference type="SUPFAM" id="SSF160443">
    <property type="entry name" value="SMR domain-like"/>
    <property type="match status" value="1"/>
</dbReference>
<reference evidence="3 4" key="1">
    <citation type="journal article" date="2011" name="J. Bacteriol.">
        <title>Complete genome sequence of the plant growth-promoting endophyte Burkholderia phytofirmans strain PsJN.</title>
        <authorList>
            <person name="Weilharter A."/>
            <person name="Mitter B."/>
            <person name="Shin M.V."/>
            <person name="Chain P.S."/>
            <person name="Nowak J."/>
            <person name="Sessitsch A."/>
        </authorList>
    </citation>
    <scope>NUCLEOTIDE SEQUENCE [LARGE SCALE GENOMIC DNA]</scope>
    <source>
        <strain evidence="4">DSM 17436 / LMG 22146 / PsJN</strain>
    </source>
</reference>
<dbReference type="InterPro" id="IPR036063">
    <property type="entry name" value="Smr_dom_sf"/>
</dbReference>
<evidence type="ECO:0000313" key="3">
    <source>
        <dbReference type="EMBL" id="ACD15455.1"/>
    </source>
</evidence>
<dbReference type="Proteomes" id="UP000001739">
    <property type="component" value="Chromosome 1"/>
</dbReference>
<dbReference type="AlphaFoldDB" id="B2T198"/>
<sequence>MAAGHGPAASLKEGRGCQAGGLFAFRSSGRKKTIARPTYFFLRVSPHMPKNQPHPSEPKRARAVARPAPEPAAPTDKPRLDPAAGLAGLGALRDALKVDTQRRERERVAAAAAQREASADADLFRREIGAVAPLAVPPRATLPRNPPPPLPVQTKLDEEAVLHEAISDEFDPEILLETDETLSYCRPGMSQEVVRKLRRGDWIVQAQIDLHGMRREEAREALAEFIRESVKRGLRCLRVIHGKGLGSIGKEPVLKGKVRAWLVQKSEVIAFCQARPHDGGAGAVVVLLQPGALPAHPKA</sequence>
<dbReference type="Gene3D" id="3.30.1370.110">
    <property type="match status" value="1"/>
</dbReference>
<dbReference type="PANTHER" id="PTHR35562:SF2">
    <property type="entry name" value="DNA ENDONUCLEASE SMRA-RELATED"/>
    <property type="match status" value="1"/>
</dbReference>
<dbReference type="EMBL" id="CP001052">
    <property type="protein sequence ID" value="ACD15455.1"/>
    <property type="molecule type" value="Genomic_DNA"/>
</dbReference>
<evidence type="ECO:0000256" key="1">
    <source>
        <dbReference type="SAM" id="MobiDB-lite"/>
    </source>
</evidence>
<protein>
    <submittedName>
        <fullName evidence="3">Smr protein/MutS2</fullName>
    </submittedName>
</protein>
<dbReference type="HOGENOM" id="CLU_055978_1_0_4"/>
<dbReference type="PANTHER" id="PTHR35562">
    <property type="entry name" value="DNA ENDONUCLEASE SMRA-RELATED"/>
    <property type="match status" value="1"/>
</dbReference>
<proteinExistence type="predicted"/>
<feature type="domain" description="Smr" evidence="2">
    <location>
        <begin position="208"/>
        <end position="289"/>
    </location>
</feature>
<dbReference type="SMART" id="SM00463">
    <property type="entry name" value="SMR"/>
    <property type="match status" value="1"/>
</dbReference>
<dbReference type="eggNOG" id="COG2840">
    <property type="taxonomic scope" value="Bacteria"/>
</dbReference>
<evidence type="ECO:0000259" key="2">
    <source>
        <dbReference type="PROSITE" id="PS50828"/>
    </source>
</evidence>
<accession>B2T198</accession>
<dbReference type="InterPro" id="IPR002625">
    <property type="entry name" value="Smr_dom"/>
</dbReference>